<evidence type="ECO:0000256" key="4">
    <source>
        <dbReference type="ARBA" id="ARBA00022475"/>
    </source>
</evidence>
<keyword evidence="7" id="KW-0029">Amino-acid transport</keyword>
<comment type="similarity">
    <text evidence="2">Belongs to the ABC transporter superfamily.</text>
</comment>
<dbReference type="EMBL" id="CAFAAP010000040">
    <property type="protein sequence ID" value="CAB4798115.1"/>
    <property type="molecule type" value="Genomic_DNA"/>
</dbReference>
<dbReference type="InterPro" id="IPR030679">
    <property type="entry name" value="ABC_ATPase_HisP-typ"/>
</dbReference>
<proteinExistence type="inferred from homology"/>
<dbReference type="InterPro" id="IPR003593">
    <property type="entry name" value="AAA+_ATPase"/>
</dbReference>
<dbReference type="InterPro" id="IPR017871">
    <property type="entry name" value="ABC_transporter-like_CS"/>
</dbReference>
<evidence type="ECO:0000313" key="10">
    <source>
        <dbReference type="EMBL" id="CAB4798115.1"/>
    </source>
</evidence>
<evidence type="ECO:0000259" key="9">
    <source>
        <dbReference type="PROSITE" id="PS50893"/>
    </source>
</evidence>
<feature type="domain" description="ABC transporter" evidence="9">
    <location>
        <begin position="3"/>
        <end position="237"/>
    </location>
</feature>
<evidence type="ECO:0000256" key="3">
    <source>
        <dbReference type="ARBA" id="ARBA00022448"/>
    </source>
</evidence>
<keyword evidence="6" id="KW-0067">ATP-binding</keyword>
<keyword evidence="4" id="KW-1003">Cell membrane</keyword>
<keyword evidence="3" id="KW-0813">Transport</keyword>
<evidence type="ECO:0000256" key="7">
    <source>
        <dbReference type="ARBA" id="ARBA00022970"/>
    </source>
</evidence>
<dbReference type="PANTHER" id="PTHR43166">
    <property type="entry name" value="AMINO ACID IMPORT ATP-BINDING PROTEIN"/>
    <property type="match status" value="1"/>
</dbReference>
<dbReference type="SUPFAM" id="SSF52540">
    <property type="entry name" value="P-loop containing nucleoside triphosphate hydrolases"/>
    <property type="match status" value="1"/>
</dbReference>
<keyword evidence="5" id="KW-0547">Nucleotide-binding</keyword>
<evidence type="ECO:0000256" key="8">
    <source>
        <dbReference type="ARBA" id="ARBA00023136"/>
    </source>
</evidence>
<dbReference type="InterPro" id="IPR003439">
    <property type="entry name" value="ABC_transporter-like_ATP-bd"/>
</dbReference>
<dbReference type="GO" id="GO:0016887">
    <property type="term" value="F:ATP hydrolysis activity"/>
    <property type="evidence" value="ECO:0007669"/>
    <property type="project" value="InterPro"/>
</dbReference>
<dbReference type="PROSITE" id="PS00211">
    <property type="entry name" value="ABC_TRANSPORTER_1"/>
    <property type="match status" value="1"/>
</dbReference>
<dbReference type="PANTHER" id="PTHR43166:SF9">
    <property type="entry name" value="GLUTAMATE_ASPARTATE IMPORT ATP-BINDING PROTEIN GLTL"/>
    <property type="match status" value="1"/>
</dbReference>
<protein>
    <submittedName>
        <fullName evidence="10">Unannotated protein</fullName>
    </submittedName>
</protein>
<organism evidence="10">
    <name type="scientific">freshwater metagenome</name>
    <dbReference type="NCBI Taxonomy" id="449393"/>
    <lineage>
        <taxon>unclassified sequences</taxon>
        <taxon>metagenomes</taxon>
        <taxon>ecological metagenomes</taxon>
    </lineage>
</organism>
<dbReference type="InterPro" id="IPR050086">
    <property type="entry name" value="MetN_ABC_transporter-like"/>
</dbReference>
<dbReference type="GO" id="GO:0005886">
    <property type="term" value="C:plasma membrane"/>
    <property type="evidence" value="ECO:0007669"/>
    <property type="project" value="UniProtKB-SubCell"/>
</dbReference>
<dbReference type="PIRSF" id="PIRSF039085">
    <property type="entry name" value="ABC_ATPase_HisP"/>
    <property type="match status" value="1"/>
</dbReference>
<evidence type="ECO:0000256" key="5">
    <source>
        <dbReference type="ARBA" id="ARBA00022741"/>
    </source>
</evidence>
<gene>
    <name evidence="10" type="ORF">UFOPK3026_00395</name>
</gene>
<evidence type="ECO:0000256" key="1">
    <source>
        <dbReference type="ARBA" id="ARBA00004202"/>
    </source>
</evidence>
<name>A0A6J6XPN9_9ZZZZ</name>
<dbReference type="Gene3D" id="3.40.50.300">
    <property type="entry name" value="P-loop containing nucleotide triphosphate hydrolases"/>
    <property type="match status" value="1"/>
</dbReference>
<dbReference type="GO" id="GO:0015424">
    <property type="term" value="F:ABC-type amino acid transporter activity"/>
    <property type="evidence" value="ECO:0007669"/>
    <property type="project" value="InterPro"/>
</dbReference>
<dbReference type="SMART" id="SM00382">
    <property type="entry name" value="AAA"/>
    <property type="match status" value="1"/>
</dbReference>
<dbReference type="Pfam" id="PF00005">
    <property type="entry name" value="ABC_tran"/>
    <property type="match status" value="1"/>
</dbReference>
<sequence>MKLRLDNVHKSFAERKVLAGLNLEVNAGEVVSFIGSSGSGKTTLLRCVNLLEPVDVGAIFLDGDEISQLGRDPDPIRRRIGIVFQSFNLFPHMSVRRNITLALTEVLDKSTQEANATAQLLLKRFNLDEKIDSYPDQLSGGQQQRVAIVRALAMNPEVLLLDEITSALDPELVGEVLDVVRELKGSGITMLIATHEMNFAREISDRVCFLDSGQIAEKGRPEQIFNNPIDDRTKQFLRRVQAVGKT</sequence>
<evidence type="ECO:0000256" key="6">
    <source>
        <dbReference type="ARBA" id="ARBA00022840"/>
    </source>
</evidence>
<dbReference type="GO" id="GO:0005524">
    <property type="term" value="F:ATP binding"/>
    <property type="evidence" value="ECO:0007669"/>
    <property type="project" value="UniProtKB-KW"/>
</dbReference>
<dbReference type="InterPro" id="IPR027417">
    <property type="entry name" value="P-loop_NTPase"/>
</dbReference>
<evidence type="ECO:0000256" key="2">
    <source>
        <dbReference type="ARBA" id="ARBA00005417"/>
    </source>
</evidence>
<reference evidence="10" key="1">
    <citation type="submission" date="2020-05" db="EMBL/GenBank/DDBJ databases">
        <authorList>
            <person name="Chiriac C."/>
            <person name="Salcher M."/>
            <person name="Ghai R."/>
            <person name="Kavagutti S V."/>
        </authorList>
    </citation>
    <scope>NUCLEOTIDE SEQUENCE</scope>
</reference>
<dbReference type="AlphaFoldDB" id="A0A6J6XPN9"/>
<dbReference type="CDD" id="cd03262">
    <property type="entry name" value="ABC_HisP_GlnQ"/>
    <property type="match status" value="1"/>
</dbReference>
<accession>A0A6J6XPN9</accession>
<dbReference type="PROSITE" id="PS50893">
    <property type="entry name" value="ABC_TRANSPORTER_2"/>
    <property type="match status" value="1"/>
</dbReference>
<comment type="subcellular location">
    <subcellularLocation>
        <location evidence="1">Cell membrane</location>
        <topology evidence="1">Peripheral membrane protein</topology>
    </subcellularLocation>
</comment>
<keyword evidence="8" id="KW-0472">Membrane</keyword>